<dbReference type="AlphaFoldDB" id="A0A2A9ENR3"/>
<name>A0A2A9ENR3_9MICO</name>
<protein>
    <submittedName>
        <fullName evidence="1">Uncharacterized protein</fullName>
    </submittedName>
</protein>
<organism evidence="1 2">
    <name type="scientific">Georgenia soli</name>
    <dbReference type="NCBI Taxonomy" id="638953"/>
    <lineage>
        <taxon>Bacteria</taxon>
        <taxon>Bacillati</taxon>
        <taxon>Actinomycetota</taxon>
        <taxon>Actinomycetes</taxon>
        <taxon>Micrococcales</taxon>
        <taxon>Bogoriellaceae</taxon>
        <taxon>Georgenia</taxon>
    </lineage>
</organism>
<evidence type="ECO:0000313" key="1">
    <source>
        <dbReference type="EMBL" id="PFG40604.1"/>
    </source>
</evidence>
<keyword evidence="2" id="KW-1185">Reference proteome</keyword>
<dbReference type="EMBL" id="PDJI01000004">
    <property type="protein sequence ID" value="PFG40604.1"/>
    <property type="molecule type" value="Genomic_DNA"/>
</dbReference>
<dbReference type="Proteomes" id="UP000222106">
    <property type="component" value="Unassembled WGS sequence"/>
</dbReference>
<sequence>MPTTDPVVLARNKLSALHVGKKRGRVPDPVAVAEARRELTAAHVERAIRKALDAAPPLTPEQRGNLAALLMGVADR</sequence>
<reference evidence="1 2" key="1">
    <citation type="submission" date="2017-10" db="EMBL/GenBank/DDBJ databases">
        <title>Sequencing the genomes of 1000 actinobacteria strains.</title>
        <authorList>
            <person name="Klenk H.-P."/>
        </authorList>
    </citation>
    <scope>NUCLEOTIDE SEQUENCE [LARGE SCALE GENOMIC DNA]</scope>
    <source>
        <strain evidence="1 2">DSM 21838</strain>
    </source>
</reference>
<gene>
    <name evidence="1" type="ORF">ATJ97_3135</name>
</gene>
<comment type="caution">
    <text evidence="1">The sequence shown here is derived from an EMBL/GenBank/DDBJ whole genome shotgun (WGS) entry which is preliminary data.</text>
</comment>
<accession>A0A2A9ENR3</accession>
<proteinExistence type="predicted"/>
<evidence type="ECO:0000313" key="2">
    <source>
        <dbReference type="Proteomes" id="UP000222106"/>
    </source>
</evidence>